<dbReference type="AlphaFoldDB" id="A0ABD2YQJ6"/>
<evidence type="ECO:0000313" key="3">
    <source>
        <dbReference type="EMBL" id="KAL3509652.1"/>
    </source>
</evidence>
<keyword evidence="2" id="KW-1133">Transmembrane helix</keyword>
<feature type="transmembrane region" description="Helical" evidence="2">
    <location>
        <begin position="56"/>
        <end position="76"/>
    </location>
</feature>
<evidence type="ECO:0000256" key="2">
    <source>
        <dbReference type="SAM" id="Phobius"/>
    </source>
</evidence>
<feature type="compositionally biased region" description="Acidic residues" evidence="1">
    <location>
        <begin position="16"/>
        <end position="37"/>
    </location>
</feature>
<keyword evidence="2" id="KW-0812">Transmembrane</keyword>
<feature type="region of interest" description="Disordered" evidence="1">
    <location>
        <begin position="15"/>
        <end position="51"/>
    </location>
</feature>
<sequence length="119" mass="13891">MAPKRQKTLINQVRAEEEDVYVEEENLSDDNDDDDMDQPIGELRKDARRHRRQPKFSVHVASVDYGGIIAVVAMAFRQVEKEADIKRKASEESNKKMRFLAPQGQVVLEMAFLFRVFHW</sequence>
<organism evidence="3 4">
    <name type="scientific">Cinchona calisaya</name>
    <dbReference type="NCBI Taxonomy" id="153742"/>
    <lineage>
        <taxon>Eukaryota</taxon>
        <taxon>Viridiplantae</taxon>
        <taxon>Streptophyta</taxon>
        <taxon>Embryophyta</taxon>
        <taxon>Tracheophyta</taxon>
        <taxon>Spermatophyta</taxon>
        <taxon>Magnoliopsida</taxon>
        <taxon>eudicotyledons</taxon>
        <taxon>Gunneridae</taxon>
        <taxon>Pentapetalae</taxon>
        <taxon>asterids</taxon>
        <taxon>lamiids</taxon>
        <taxon>Gentianales</taxon>
        <taxon>Rubiaceae</taxon>
        <taxon>Cinchonoideae</taxon>
        <taxon>Cinchoneae</taxon>
        <taxon>Cinchona</taxon>
    </lineage>
</organism>
<accession>A0ABD2YQJ6</accession>
<reference evidence="3 4" key="1">
    <citation type="submission" date="2024-11" db="EMBL/GenBank/DDBJ databases">
        <title>A near-complete genome assembly of Cinchona calisaya.</title>
        <authorList>
            <person name="Lian D.C."/>
            <person name="Zhao X.W."/>
            <person name="Wei L."/>
        </authorList>
    </citation>
    <scope>NUCLEOTIDE SEQUENCE [LARGE SCALE GENOMIC DNA]</scope>
    <source>
        <tissue evidence="3">Nenye</tissue>
    </source>
</reference>
<keyword evidence="2" id="KW-0472">Membrane</keyword>
<name>A0ABD2YQJ6_9GENT</name>
<proteinExistence type="predicted"/>
<gene>
    <name evidence="3" type="ORF">ACH5RR_029053</name>
</gene>
<comment type="caution">
    <text evidence="3">The sequence shown here is derived from an EMBL/GenBank/DDBJ whole genome shotgun (WGS) entry which is preliminary data.</text>
</comment>
<dbReference type="Proteomes" id="UP001630127">
    <property type="component" value="Unassembled WGS sequence"/>
</dbReference>
<dbReference type="EMBL" id="JBJUIK010000012">
    <property type="protein sequence ID" value="KAL3509652.1"/>
    <property type="molecule type" value="Genomic_DNA"/>
</dbReference>
<evidence type="ECO:0000256" key="1">
    <source>
        <dbReference type="SAM" id="MobiDB-lite"/>
    </source>
</evidence>
<evidence type="ECO:0000313" key="4">
    <source>
        <dbReference type="Proteomes" id="UP001630127"/>
    </source>
</evidence>
<protein>
    <submittedName>
        <fullName evidence="3">Uncharacterized protein</fullName>
    </submittedName>
</protein>
<keyword evidence="4" id="KW-1185">Reference proteome</keyword>